<dbReference type="AlphaFoldDB" id="A0A1Y2ESP2"/>
<feature type="compositionally biased region" description="Gly residues" evidence="2">
    <location>
        <begin position="150"/>
        <end position="167"/>
    </location>
</feature>
<dbReference type="SUPFAM" id="SSF54928">
    <property type="entry name" value="RNA-binding domain, RBD"/>
    <property type="match status" value="2"/>
</dbReference>
<dbReference type="GO" id="GO:0003723">
    <property type="term" value="F:RNA binding"/>
    <property type="evidence" value="ECO:0007669"/>
    <property type="project" value="UniProtKB-UniRule"/>
</dbReference>
<evidence type="ECO:0000313" key="5">
    <source>
        <dbReference type="Proteomes" id="UP000193467"/>
    </source>
</evidence>
<dbReference type="EMBL" id="MCGR01000041">
    <property type="protein sequence ID" value="ORY74557.1"/>
    <property type="molecule type" value="Genomic_DNA"/>
</dbReference>
<sequence length="389" mass="42081">MSRPPPPPPPPPPPTRQQIYVKSLVPSGLDYITLPDIIDAFSRGTGDKVKDVYRPAGEGNYFFVELATREGVLAALNVRQIKNYPIHVEESAKNLDSSWFGHAQSMGGRDFTGRKPLPVWEQNRFGAKAGAGDGGWEEGGGWGRELKGPRWGGGGGGRRDSGWGGEGGGGGIARARLMIDTAVLSTTTVVVPALVPQLAPPAHISTAVVVRPPPTLALANVPPLAPPPEEQDDTPSRIRERPPPRARAEKEDTPRGRMSVETVEEELGEGDAAMGEDKREQVVVEDEEEMKGVDEAEEVVCEDSAEELEDRALREVSTLIVRNLAPSCDAERLQQFASQSGLLDVVQTGAHAYLSGEGFIEYADAQTANRALYELNGRSLEGEWIRLQR</sequence>
<evidence type="ECO:0000256" key="1">
    <source>
        <dbReference type="PROSITE-ProRule" id="PRU00176"/>
    </source>
</evidence>
<feature type="compositionally biased region" description="Basic and acidic residues" evidence="2">
    <location>
        <begin position="234"/>
        <end position="255"/>
    </location>
</feature>
<dbReference type="InterPro" id="IPR035979">
    <property type="entry name" value="RBD_domain_sf"/>
</dbReference>
<dbReference type="SUPFAM" id="SSF101447">
    <property type="entry name" value="Formin homology 2 domain (FH2 domain)"/>
    <property type="match status" value="1"/>
</dbReference>
<organism evidence="4 5">
    <name type="scientific">Leucosporidium creatinivorum</name>
    <dbReference type="NCBI Taxonomy" id="106004"/>
    <lineage>
        <taxon>Eukaryota</taxon>
        <taxon>Fungi</taxon>
        <taxon>Dikarya</taxon>
        <taxon>Basidiomycota</taxon>
        <taxon>Pucciniomycotina</taxon>
        <taxon>Microbotryomycetes</taxon>
        <taxon>Leucosporidiales</taxon>
        <taxon>Leucosporidium</taxon>
    </lineage>
</organism>
<keyword evidence="1" id="KW-0694">RNA-binding</keyword>
<feature type="region of interest" description="Disordered" evidence="2">
    <location>
        <begin position="219"/>
        <end position="294"/>
    </location>
</feature>
<feature type="compositionally biased region" description="Acidic residues" evidence="2">
    <location>
        <begin position="283"/>
        <end position="294"/>
    </location>
</feature>
<evidence type="ECO:0000256" key="2">
    <source>
        <dbReference type="SAM" id="MobiDB-lite"/>
    </source>
</evidence>
<keyword evidence="5" id="KW-1185">Reference proteome</keyword>
<dbReference type="SMART" id="SM00360">
    <property type="entry name" value="RRM"/>
    <property type="match status" value="2"/>
</dbReference>
<accession>A0A1Y2ESP2</accession>
<reference evidence="4 5" key="1">
    <citation type="submission" date="2016-07" db="EMBL/GenBank/DDBJ databases">
        <title>Pervasive Adenine N6-methylation of Active Genes in Fungi.</title>
        <authorList>
            <consortium name="DOE Joint Genome Institute"/>
            <person name="Mondo S.J."/>
            <person name="Dannebaum R.O."/>
            <person name="Kuo R.C."/>
            <person name="Labutti K."/>
            <person name="Haridas S."/>
            <person name="Kuo A."/>
            <person name="Salamov A."/>
            <person name="Ahrendt S.R."/>
            <person name="Lipzen A."/>
            <person name="Sullivan W."/>
            <person name="Andreopoulos W.B."/>
            <person name="Clum A."/>
            <person name="Lindquist E."/>
            <person name="Daum C."/>
            <person name="Ramamoorthy G.K."/>
            <person name="Gryganskyi A."/>
            <person name="Culley D."/>
            <person name="Magnuson J.K."/>
            <person name="James T.Y."/>
            <person name="O'Malley M.A."/>
            <person name="Stajich J.E."/>
            <person name="Spatafora J.W."/>
            <person name="Visel A."/>
            <person name="Grigoriev I.V."/>
        </authorList>
    </citation>
    <scope>NUCLEOTIDE SEQUENCE [LARGE SCALE GENOMIC DNA]</scope>
    <source>
        <strain evidence="4 5">62-1032</strain>
    </source>
</reference>
<comment type="caution">
    <text evidence="4">The sequence shown here is derived from an EMBL/GenBank/DDBJ whole genome shotgun (WGS) entry which is preliminary data.</text>
</comment>
<dbReference type="PROSITE" id="PS50102">
    <property type="entry name" value="RRM"/>
    <property type="match status" value="1"/>
</dbReference>
<dbReference type="InterPro" id="IPR012677">
    <property type="entry name" value="Nucleotide-bd_a/b_plait_sf"/>
</dbReference>
<evidence type="ECO:0000259" key="3">
    <source>
        <dbReference type="PROSITE" id="PS50102"/>
    </source>
</evidence>
<feature type="domain" description="RRM" evidence="3">
    <location>
        <begin position="317"/>
        <end position="389"/>
    </location>
</feature>
<dbReference type="InParanoid" id="A0A1Y2ESP2"/>
<proteinExistence type="predicted"/>
<name>A0A1Y2ESP2_9BASI</name>
<protein>
    <recommendedName>
        <fullName evidence="3">RRM domain-containing protein</fullName>
    </recommendedName>
</protein>
<dbReference type="Pfam" id="PF00076">
    <property type="entry name" value="RRM_1"/>
    <property type="match status" value="1"/>
</dbReference>
<dbReference type="Proteomes" id="UP000193467">
    <property type="component" value="Unassembled WGS sequence"/>
</dbReference>
<feature type="region of interest" description="Disordered" evidence="2">
    <location>
        <begin position="148"/>
        <end position="167"/>
    </location>
</feature>
<dbReference type="InterPro" id="IPR000504">
    <property type="entry name" value="RRM_dom"/>
</dbReference>
<dbReference type="CDD" id="cd00590">
    <property type="entry name" value="RRM_SF"/>
    <property type="match status" value="1"/>
</dbReference>
<gene>
    <name evidence="4" type="ORF">BCR35DRAFT_333394</name>
</gene>
<dbReference type="Gene3D" id="3.30.70.330">
    <property type="match status" value="1"/>
</dbReference>
<evidence type="ECO:0000313" key="4">
    <source>
        <dbReference type="EMBL" id="ORY74557.1"/>
    </source>
</evidence>